<accession>A0A9D5I0A1</accession>
<protein>
    <submittedName>
        <fullName evidence="1">Uncharacterized protein</fullName>
    </submittedName>
</protein>
<proteinExistence type="predicted"/>
<dbReference type="AlphaFoldDB" id="A0A9D5I0A1"/>
<gene>
    <name evidence="1" type="ORF">AN965_12065</name>
</gene>
<organism evidence="1 2">
    <name type="scientific">Alkalicoccobacillus plakortidis</name>
    <dbReference type="NCBI Taxonomy" id="444060"/>
    <lineage>
        <taxon>Bacteria</taxon>
        <taxon>Bacillati</taxon>
        <taxon>Bacillota</taxon>
        <taxon>Bacilli</taxon>
        <taxon>Bacillales</taxon>
        <taxon>Bacillaceae</taxon>
        <taxon>Alkalicoccobacillus</taxon>
    </lineage>
</organism>
<keyword evidence="2" id="KW-1185">Reference proteome</keyword>
<reference evidence="1 2" key="1">
    <citation type="submission" date="2015-09" db="EMBL/GenBank/DDBJ databases">
        <title>Genome sequencing project for genomic taxonomy and phylogenomics of Bacillus-like bacteria.</title>
        <authorList>
            <person name="Liu B."/>
            <person name="Wang J."/>
            <person name="Zhu Y."/>
            <person name="Liu G."/>
            <person name="Chen Q."/>
            <person name="Chen Z."/>
            <person name="Lan J."/>
            <person name="Che J."/>
            <person name="Ge C."/>
            <person name="Shi H."/>
            <person name="Pan Z."/>
            <person name="Liu X."/>
        </authorList>
    </citation>
    <scope>NUCLEOTIDE SEQUENCE [LARGE SCALE GENOMIC DNA]</scope>
    <source>
        <strain evidence="1 2">DSM 19153</strain>
    </source>
</reference>
<evidence type="ECO:0000313" key="2">
    <source>
        <dbReference type="Proteomes" id="UP000051061"/>
    </source>
</evidence>
<name>A0A9D5I0A1_9BACI</name>
<sequence length="185" mass="20337">MQESKFFKSALALLATLVILMAFSPAISMANILSEEDKELLQLERDLEFLFGEASEFNGEKYILDEAKASEYFGVGQDLETIKIFMKIINEEEVFGEELVAAGIIEVAQEDEIGTFSWRSCMIDKILIGTGIGFISGGMQKLIDDKNWKKLSKEIIKIVGKNAVRGGVVGLTASLGVWSIACIGK</sequence>
<evidence type="ECO:0000313" key="1">
    <source>
        <dbReference type="EMBL" id="KQL56770.1"/>
    </source>
</evidence>
<dbReference type="EMBL" id="LJJD01000025">
    <property type="protein sequence ID" value="KQL56770.1"/>
    <property type="molecule type" value="Genomic_DNA"/>
</dbReference>
<comment type="caution">
    <text evidence="1">The sequence shown here is derived from an EMBL/GenBank/DDBJ whole genome shotgun (WGS) entry which is preliminary data.</text>
</comment>
<dbReference type="Proteomes" id="UP000051061">
    <property type="component" value="Unassembled WGS sequence"/>
</dbReference>